<name>A0A381P8Q6_9ZZZZ</name>
<proteinExistence type="predicted"/>
<evidence type="ECO:0000313" key="1">
    <source>
        <dbReference type="EMBL" id="SUZ63336.1"/>
    </source>
</evidence>
<feature type="non-terminal residue" evidence="1">
    <location>
        <position position="1"/>
    </location>
</feature>
<evidence type="ECO:0008006" key="2">
    <source>
        <dbReference type="Google" id="ProtNLM"/>
    </source>
</evidence>
<sequence length="169" mass="19684">VIIALRKTLVFLIISFFLVGCDYKLRSSYQGLNDLVVTIYFEKNNMNLDFVSVLQRQSGLKKLYVNKEAEDTDLEIKILEHTITRYSSALGAGARTKEARMEYHLKIHLTPAGKKDDFLLEFKDNSYYSFDESRILAIEEVENRLKENFFKNALKRINFSLLNLLNETN</sequence>
<dbReference type="Gene3D" id="3.30.160.150">
    <property type="entry name" value="Lipoprotein like domain"/>
    <property type="match status" value="1"/>
</dbReference>
<dbReference type="EMBL" id="UINC01000914">
    <property type="protein sequence ID" value="SUZ63336.1"/>
    <property type="molecule type" value="Genomic_DNA"/>
</dbReference>
<accession>A0A381P8Q6</accession>
<protein>
    <recommendedName>
        <fullName evidence="2">LPS-assembly lipoprotein LptE</fullName>
    </recommendedName>
</protein>
<dbReference type="AlphaFoldDB" id="A0A381P8Q6"/>
<gene>
    <name evidence="1" type="ORF">METZ01_LOCUS16190</name>
</gene>
<reference evidence="1" key="1">
    <citation type="submission" date="2018-05" db="EMBL/GenBank/DDBJ databases">
        <authorList>
            <person name="Lanie J.A."/>
            <person name="Ng W.-L."/>
            <person name="Kazmierczak K.M."/>
            <person name="Andrzejewski T.M."/>
            <person name="Davidsen T.M."/>
            <person name="Wayne K.J."/>
            <person name="Tettelin H."/>
            <person name="Glass J.I."/>
            <person name="Rusch D."/>
            <person name="Podicherti R."/>
            <person name="Tsui H.-C.T."/>
            <person name="Winkler M.E."/>
        </authorList>
    </citation>
    <scope>NUCLEOTIDE SEQUENCE</scope>
</reference>
<organism evidence="1">
    <name type="scientific">marine metagenome</name>
    <dbReference type="NCBI Taxonomy" id="408172"/>
    <lineage>
        <taxon>unclassified sequences</taxon>
        <taxon>metagenomes</taxon>
        <taxon>ecological metagenomes</taxon>
    </lineage>
</organism>